<dbReference type="Proteomes" id="UP001240171">
    <property type="component" value="Unassembled WGS sequence"/>
</dbReference>
<dbReference type="InterPro" id="IPR010087">
    <property type="entry name" value="Flav_short"/>
</dbReference>
<evidence type="ECO:0000313" key="11">
    <source>
        <dbReference type="Proteomes" id="UP001240171"/>
    </source>
</evidence>
<evidence type="ECO:0000256" key="5">
    <source>
        <dbReference type="ARBA" id="ARBA00022630"/>
    </source>
</evidence>
<evidence type="ECO:0000256" key="8">
    <source>
        <dbReference type="RuleBase" id="RU367037"/>
    </source>
</evidence>
<dbReference type="EMBL" id="JAUQTB010000001">
    <property type="protein sequence ID" value="MDO7904981.1"/>
    <property type="molecule type" value="Genomic_DNA"/>
</dbReference>
<keyword evidence="6 8" id="KW-0288">FMN</keyword>
<keyword evidence="4 8" id="KW-0813">Transport</keyword>
<dbReference type="NCBIfam" id="NF005246">
    <property type="entry name" value="PRK06756.1"/>
    <property type="match status" value="1"/>
</dbReference>
<dbReference type="Pfam" id="PF00258">
    <property type="entry name" value="Flavodoxin_1"/>
    <property type="match status" value="1"/>
</dbReference>
<dbReference type="PROSITE" id="PS50902">
    <property type="entry name" value="FLAVODOXIN_LIKE"/>
    <property type="match status" value="1"/>
</dbReference>
<evidence type="ECO:0000256" key="6">
    <source>
        <dbReference type="ARBA" id="ARBA00022643"/>
    </source>
</evidence>
<dbReference type="NCBIfam" id="TIGR01753">
    <property type="entry name" value="flav_short"/>
    <property type="match status" value="1"/>
</dbReference>
<comment type="cofactor">
    <cofactor evidence="1 8">
        <name>FMN</name>
        <dbReference type="ChEBI" id="CHEBI:58210"/>
    </cofactor>
</comment>
<organism evidence="10 11">
    <name type="scientific">Paenibacillus lacisoli</name>
    <dbReference type="NCBI Taxonomy" id="3064525"/>
    <lineage>
        <taxon>Bacteria</taxon>
        <taxon>Bacillati</taxon>
        <taxon>Bacillota</taxon>
        <taxon>Bacilli</taxon>
        <taxon>Bacillales</taxon>
        <taxon>Paenibacillaceae</taxon>
        <taxon>Paenibacillus</taxon>
    </lineage>
</organism>
<evidence type="ECO:0000259" key="9">
    <source>
        <dbReference type="PROSITE" id="PS50902"/>
    </source>
</evidence>
<evidence type="ECO:0000256" key="1">
    <source>
        <dbReference type="ARBA" id="ARBA00001917"/>
    </source>
</evidence>
<keyword evidence="7 8" id="KW-0249">Electron transport</keyword>
<dbReference type="InterPro" id="IPR001226">
    <property type="entry name" value="Flavodoxin_CS"/>
</dbReference>
<evidence type="ECO:0000256" key="3">
    <source>
        <dbReference type="ARBA" id="ARBA00005267"/>
    </source>
</evidence>
<evidence type="ECO:0000313" key="10">
    <source>
        <dbReference type="EMBL" id="MDO7904981.1"/>
    </source>
</evidence>
<proteinExistence type="inferred from homology"/>
<accession>A0ABT9C6W9</accession>
<gene>
    <name evidence="10" type="ORF">Q5741_00970</name>
</gene>
<comment type="similarity">
    <text evidence="3 8">Belongs to the flavodoxin family.</text>
</comment>
<dbReference type="InterPro" id="IPR001094">
    <property type="entry name" value="Flavdoxin-like"/>
</dbReference>
<dbReference type="PANTHER" id="PTHR42809">
    <property type="entry name" value="FLAVODOXIN 2"/>
    <property type="match status" value="1"/>
</dbReference>
<dbReference type="SUPFAM" id="SSF52218">
    <property type="entry name" value="Flavoproteins"/>
    <property type="match status" value="1"/>
</dbReference>
<keyword evidence="5 8" id="KW-0285">Flavoprotein</keyword>
<dbReference type="Gene3D" id="3.40.50.360">
    <property type="match status" value="1"/>
</dbReference>
<dbReference type="RefSeq" id="WP_305022173.1">
    <property type="nucleotide sequence ID" value="NZ_JAUQTB010000001.1"/>
</dbReference>
<protein>
    <recommendedName>
        <fullName evidence="8">Flavodoxin</fullName>
    </recommendedName>
</protein>
<dbReference type="PANTHER" id="PTHR42809:SF1">
    <property type="entry name" value="FLAVODOXIN 1"/>
    <property type="match status" value="1"/>
</dbReference>
<evidence type="ECO:0000256" key="7">
    <source>
        <dbReference type="ARBA" id="ARBA00022982"/>
    </source>
</evidence>
<feature type="domain" description="Flavodoxin-like" evidence="9">
    <location>
        <begin position="4"/>
        <end position="143"/>
    </location>
</feature>
<evidence type="ECO:0000256" key="4">
    <source>
        <dbReference type="ARBA" id="ARBA00022448"/>
    </source>
</evidence>
<dbReference type="NCBIfam" id="NF005216">
    <property type="entry name" value="PRK06703.1"/>
    <property type="match status" value="1"/>
</dbReference>
<sequence>MGKLFIVYASLTGNTEEIAELIAEGAGENAGEVKLVSCKDMNSTEILEHDGVLMGLYTWGDGEVPDEFINLYEELDGMNLTGIQAAVFGSGDLAYAQFCGAVDLVERKLRERGASIVQESLKIEFHPEGEEKERCRQFGRRAAELLAGVD</sequence>
<dbReference type="InterPro" id="IPR050619">
    <property type="entry name" value="Flavodoxin"/>
</dbReference>
<dbReference type="PRINTS" id="PR00369">
    <property type="entry name" value="FLAVODOXIN"/>
</dbReference>
<evidence type="ECO:0000256" key="2">
    <source>
        <dbReference type="ARBA" id="ARBA00003297"/>
    </source>
</evidence>
<dbReference type="InterPro" id="IPR029039">
    <property type="entry name" value="Flavoprotein-like_sf"/>
</dbReference>
<comment type="function">
    <text evidence="2 8">Low-potential electron donor to a number of redox enzymes.</text>
</comment>
<comment type="caution">
    <text evidence="10">The sequence shown here is derived from an EMBL/GenBank/DDBJ whole genome shotgun (WGS) entry which is preliminary data.</text>
</comment>
<keyword evidence="11" id="KW-1185">Reference proteome</keyword>
<dbReference type="InterPro" id="IPR008254">
    <property type="entry name" value="Flavodoxin/NO_synth"/>
</dbReference>
<reference evidence="10 11" key="1">
    <citation type="submission" date="2023-07" db="EMBL/GenBank/DDBJ databases">
        <title>Paenibacillus sp. JX-17 nov. isolated from soil.</title>
        <authorList>
            <person name="Wan Y."/>
            <person name="Liu B."/>
        </authorList>
    </citation>
    <scope>NUCLEOTIDE SEQUENCE [LARGE SCALE GENOMIC DNA]</scope>
    <source>
        <strain evidence="10 11">JX-17</strain>
    </source>
</reference>
<dbReference type="PROSITE" id="PS00201">
    <property type="entry name" value="FLAVODOXIN"/>
    <property type="match status" value="1"/>
</dbReference>
<name>A0ABT9C6W9_9BACL</name>